<evidence type="ECO:0000313" key="3">
    <source>
        <dbReference type="Proteomes" id="UP000193778"/>
    </source>
</evidence>
<organism evidence="2 3">
    <name type="scientific">Ruegeria meonggei</name>
    <dbReference type="NCBI Taxonomy" id="1446476"/>
    <lineage>
        <taxon>Bacteria</taxon>
        <taxon>Pseudomonadati</taxon>
        <taxon>Pseudomonadota</taxon>
        <taxon>Alphaproteobacteria</taxon>
        <taxon>Rhodobacterales</taxon>
        <taxon>Roseobacteraceae</taxon>
        <taxon>Ruegeria</taxon>
    </lineage>
</organism>
<evidence type="ECO:0000313" key="2">
    <source>
        <dbReference type="EMBL" id="SLN25116.1"/>
    </source>
</evidence>
<dbReference type="OrthoDB" id="7868986at2"/>
<feature type="region of interest" description="Disordered" evidence="1">
    <location>
        <begin position="175"/>
        <end position="206"/>
    </location>
</feature>
<protein>
    <submittedName>
        <fullName evidence="2">Uncharacterized protein</fullName>
    </submittedName>
</protein>
<accession>A0A1X6YLP8</accession>
<gene>
    <name evidence="2" type="ORF">RUM8411_01006</name>
</gene>
<feature type="compositionally biased region" description="Basic and acidic residues" evidence="1">
    <location>
        <begin position="175"/>
        <end position="185"/>
    </location>
</feature>
<sequence length="206" mass="23283">MTMFDRKRRETFLTDKITGYLDRKAPPRSLGAQAQANEMASLVRCFMRFAPKDGYEDWWPNFEDRLDEDAKTRAWPTAGEIKAAAMAITGPSSRRIAEGNEFDPLDVNAKRMHAGERVSDGYLYGRLSVELVASGKVSEAQMRRYRAAFIFWLKDTYDEPIALAKVAEFEARHAAAEAAAHEPLEPRALPKPQPKIVPRHEWDGAA</sequence>
<proteinExistence type="predicted"/>
<name>A0A1X6YLP8_9RHOB</name>
<dbReference type="Proteomes" id="UP000193778">
    <property type="component" value="Unassembled WGS sequence"/>
</dbReference>
<reference evidence="3" key="1">
    <citation type="submission" date="2017-03" db="EMBL/GenBank/DDBJ databases">
        <authorList>
            <person name="Rodrigo-Torres L."/>
            <person name="Arahal R.D."/>
            <person name="Lucena T."/>
        </authorList>
    </citation>
    <scope>NUCLEOTIDE SEQUENCE [LARGE SCALE GENOMIC DNA]</scope>
    <source>
        <strain evidence="3">CECT 8411</strain>
    </source>
</reference>
<dbReference type="AlphaFoldDB" id="A0A1X6YLP8"/>
<dbReference type="EMBL" id="FWFP01000002">
    <property type="protein sequence ID" value="SLN25116.1"/>
    <property type="molecule type" value="Genomic_DNA"/>
</dbReference>
<keyword evidence="3" id="KW-1185">Reference proteome</keyword>
<evidence type="ECO:0000256" key="1">
    <source>
        <dbReference type="SAM" id="MobiDB-lite"/>
    </source>
</evidence>
<dbReference type="RefSeq" id="WP_085821522.1">
    <property type="nucleotide sequence ID" value="NZ_FWFP01000002.1"/>
</dbReference>